<dbReference type="EMBL" id="JAPFFF010000002">
    <property type="protein sequence ID" value="KAK8895730.1"/>
    <property type="molecule type" value="Genomic_DNA"/>
</dbReference>
<keyword evidence="2" id="KW-1185">Reference proteome</keyword>
<organism evidence="1 2">
    <name type="scientific">Tritrichomonas musculus</name>
    <dbReference type="NCBI Taxonomy" id="1915356"/>
    <lineage>
        <taxon>Eukaryota</taxon>
        <taxon>Metamonada</taxon>
        <taxon>Parabasalia</taxon>
        <taxon>Tritrichomonadida</taxon>
        <taxon>Tritrichomonadidae</taxon>
        <taxon>Tritrichomonas</taxon>
    </lineage>
</organism>
<dbReference type="Proteomes" id="UP001470230">
    <property type="component" value="Unassembled WGS sequence"/>
</dbReference>
<proteinExistence type="predicted"/>
<evidence type="ECO:0000313" key="1">
    <source>
        <dbReference type="EMBL" id="KAK8895730.1"/>
    </source>
</evidence>
<sequence length="94" mass="10959">MENDHIITIDEERWTEVSMSESAEFRMPSCTNQLESTHGHLNSAIPRRNKCFPSFRRVTRKVLMSCKMEWVLNVTIVMVRNHDILTTTPYGSIC</sequence>
<name>A0ABR2L0E7_9EUKA</name>
<accession>A0ABR2L0E7</accession>
<reference evidence="1 2" key="1">
    <citation type="submission" date="2024-04" db="EMBL/GenBank/DDBJ databases">
        <title>Tritrichomonas musculus Genome.</title>
        <authorList>
            <person name="Alves-Ferreira E."/>
            <person name="Grigg M."/>
            <person name="Lorenzi H."/>
            <person name="Galac M."/>
        </authorList>
    </citation>
    <scope>NUCLEOTIDE SEQUENCE [LARGE SCALE GENOMIC DNA]</scope>
    <source>
        <strain evidence="1 2">EAF2021</strain>
    </source>
</reference>
<protein>
    <submittedName>
        <fullName evidence="1">Uncharacterized protein</fullName>
    </submittedName>
</protein>
<evidence type="ECO:0000313" key="2">
    <source>
        <dbReference type="Proteomes" id="UP001470230"/>
    </source>
</evidence>
<gene>
    <name evidence="1" type="ORF">M9Y10_013614</name>
</gene>
<comment type="caution">
    <text evidence="1">The sequence shown here is derived from an EMBL/GenBank/DDBJ whole genome shotgun (WGS) entry which is preliminary data.</text>
</comment>